<dbReference type="EMBL" id="LIAE01006370">
    <property type="protein sequence ID" value="PAV90536.1"/>
    <property type="molecule type" value="Genomic_DNA"/>
</dbReference>
<name>A0A2A2LWC3_9BILA</name>
<reference evidence="2 3" key="1">
    <citation type="journal article" date="2017" name="Curr. Biol.">
        <title>Genome architecture and evolution of a unichromosomal asexual nematode.</title>
        <authorList>
            <person name="Fradin H."/>
            <person name="Zegar C."/>
            <person name="Gutwein M."/>
            <person name="Lucas J."/>
            <person name="Kovtun M."/>
            <person name="Corcoran D."/>
            <person name="Baugh L.R."/>
            <person name="Kiontke K."/>
            <person name="Gunsalus K."/>
            <person name="Fitch D.H."/>
            <person name="Piano F."/>
        </authorList>
    </citation>
    <scope>NUCLEOTIDE SEQUENCE [LARGE SCALE GENOMIC DNA]</scope>
    <source>
        <strain evidence="2">PF1309</strain>
    </source>
</reference>
<dbReference type="Gene3D" id="1.20.1070.10">
    <property type="entry name" value="Rhodopsin 7-helix transmembrane proteins"/>
    <property type="match status" value="1"/>
</dbReference>
<feature type="transmembrane region" description="Helical" evidence="1">
    <location>
        <begin position="34"/>
        <end position="54"/>
    </location>
</feature>
<organism evidence="2 3">
    <name type="scientific">Diploscapter pachys</name>
    <dbReference type="NCBI Taxonomy" id="2018661"/>
    <lineage>
        <taxon>Eukaryota</taxon>
        <taxon>Metazoa</taxon>
        <taxon>Ecdysozoa</taxon>
        <taxon>Nematoda</taxon>
        <taxon>Chromadorea</taxon>
        <taxon>Rhabditida</taxon>
        <taxon>Rhabditina</taxon>
        <taxon>Rhabditomorpha</taxon>
        <taxon>Rhabditoidea</taxon>
        <taxon>Rhabditidae</taxon>
        <taxon>Diploscapter</taxon>
    </lineage>
</organism>
<dbReference type="AlphaFoldDB" id="A0A2A2LWC3"/>
<dbReference type="OrthoDB" id="5987936at2759"/>
<proteinExistence type="predicted"/>
<accession>A0A2A2LWC3</accession>
<dbReference type="SUPFAM" id="SSF81321">
    <property type="entry name" value="Family A G protein-coupled receptor-like"/>
    <property type="match status" value="1"/>
</dbReference>
<feature type="transmembrane region" description="Helical" evidence="1">
    <location>
        <begin position="74"/>
        <end position="92"/>
    </location>
</feature>
<keyword evidence="3" id="KW-1185">Reference proteome</keyword>
<sequence length="94" mass="10715">MCAHMMYRLRIRRPNFGTVNTNSGDRQLATRRRAIRMLMAVVVLFALSNLPVHVYNNALAFGLFAPPSDEEEDLDMNMIALVTFSIYGFGFLEN</sequence>
<evidence type="ECO:0000313" key="2">
    <source>
        <dbReference type="EMBL" id="PAV90536.1"/>
    </source>
</evidence>
<keyword evidence="1" id="KW-0812">Transmembrane</keyword>
<dbReference type="Proteomes" id="UP000218231">
    <property type="component" value="Unassembled WGS sequence"/>
</dbReference>
<evidence type="ECO:0000313" key="3">
    <source>
        <dbReference type="Proteomes" id="UP000218231"/>
    </source>
</evidence>
<dbReference type="STRING" id="2018661.A0A2A2LWC3"/>
<protein>
    <recommendedName>
        <fullName evidence="4">G-protein coupled receptors family 1 profile domain-containing protein</fullName>
    </recommendedName>
</protein>
<gene>
    <name evidence="2" type="ORF">WR25_26788</name>
</gene>
<comment type="caution">
    <text evidence="2">The sequence shown here is derived from an EMBL/GenBank/DDBJ whole genome shotgun (WGS) entry which is preliminary data.</text>
</comment>
<keyword evidence="1" id="KW-1133">Transmembrane helix</keyword>
<evidence type="ECO:0000256" key="1">
    <source>
        <dbReference type="SAM" id="Phobius"/>
    </source>
</evidence>
<keyword evidence="1" id="KW-0472">Membrane</keyword>
<evidence type="ECO:0008006" key="4">
    <source>
        <dbReference type="Google" id="ProtNLM"/>
    </source>
</evidence>